<evidence type="ECO:0000313" key="2">
    <source>
        <dbReference type="Proteomes" id="UP001218218"/>
    </source>
</evidence>
<reference evidence="1" key="1">
    <citation type="submission" date="2023-03" db="EMBL/GenBank/DDBJ databases">
        <title>Massive genome expansion in bonnet fungi (Mycena s.s.) driven by repeated elements and novel gene families across ecological guilds.</title>
        <authorList>
            <consortium name="Lawrence Berkeley National Laboratory"/>
            <person name="Harder C.B."/>
            <person name="Miyauchi S."/>
            <person name="Viragh M."/>
            <person name="Kuo A."/>
            <person name="Thoen E."/>
            <person name="Andreopoulos B."/>
            <person name="Lu D."/>
            <person name="Skrede I."/>
            <person name="Drula E."/>
            <person name="Henrissat B."/>
            <person name="Morin E."/>
            <person name="Kohler A."/>
            <person name="Barry K."/>
            <person name="LaButti K."/>
            <person name="Morin E."/>
            <person name="Salamov A."/>
            <person name="Lipzen A."/>
            <person name="Mereny Z."/>
            <person name="Hegedus B."/>
            <person name="Baldrian P."/>
            <person name="Stursova M."/>
            <person name="Weitz H."/>
            <person name="Taylor A."/>
            <person name="Grigoriev I.V."/>
            <person name="Nagy L.G."/>
            <person name="Martin F."/>
            <person name="Kauserud H."/>
        </authorList>
    </citation>
    <scope>NUCLEOTIDE SEQUENCE</scope>
    <source>
        <strain evidence="1">CBHHK002</strain>
    </source>
</reference>
<dbReference type="AlphaFoldDB" id="A0AAD7A1F3"/>
<accession>A0AAD7A1F3</accession>
<dbReference type="EMBL" id="JARIHO010000020">
    <property type="protein sequence ID" value="KAJ7347060.1"/>
    <property type="molecule type" value="Genomic_DNA"/>
</dbReference>
<name>A0AAD7A1F3_9AGAR</name>
<evidence type="ECO:0000313" key="1">
    <source>
        <dbReference type="EMBL" id="KAJ7347060.1"/>
    </source>
</evidence>
<keyword evidence="2" id="KW-1185">Reference proteome</keyword>
<protein>
    <submittedName>
        <fullName evidence="1">Uncharacterized protein</fullName>
    </submittedName>
</protein>
<dbReference type="Proteomes" id="UP001218218">
    <property type="component" value="Unassembled WGS sequence"/>
</dbReference>
<gene>
    <name evidence="1" type="ORF">DFH08DRAFT_1080958</name>
</gene>
<proteinExistence type="predicted"/>
<comment type="caution">
    <text evidence="1">The sequence shown here is derived from an EMBL/GenBank/DDBJ whole genome shotgun (WGS) entry which is preliminary data.</text>
</comment>
<organism evidence="1 2">
    <name type="scientific">Mycena albidolilacea</name>
    <dbReference type="NCBI Taxonomy" id="1033008"/>
    <lineage>
        <taxon>Eukaryota</taxon>
        <taxon>Fungi</taxon>
        <taxon>Dikarya</taxon>
        <taxon>Basidiomycota</taxon>
        <taxon>Agaricomycotina</taxon>
        <taxon>Agaricomycetes</taxon>
        <taxon>Agaricomycetidae</taxon>
        <taxon>Agaricales</taxon>
        <taxon>Marasmiineae</taxon>
        <taxon>Mycenaceae</taxon>
        <taxon>Mycena</taxon>
    </lineage>
</organism>
<sequence length="111" mass="12138">MPPPSSSSLLPLATMPSFGGDDVICVRGNDGRWIRVHIDAKLTWARGRFEGASSSRTSDAPRPRRYQYRLVTGDWDSHSVRGIAAVMTAVAKGDLSKQIDAALGLRMMHLD</sequence>